<sequence>MDKKIRIGIIDIDDVLADFGSFIVEELNQLSGTQLTKEAYIHHDFYKFHDLPVSVMGDILRRESIYLRLKPLDKVVEGMYLLKEKGFALRIVTARGKSNSNIEEDTHQWFYDNNIPYDSIDFIDYHEKKSEYYLKYGNPEFVVDDRVYNLLDAQSVGVSTYCLKQPWNEYDINYKGPRVSNLLELADNF</sequence>
<proteinExistence type="inferred from homology"/>
<dbReference type="Pfam" id="PF06941">
    <property type="entry name" value="NT5C"/>
    <property type="match status" value="1"/>
</dbReference>
<reference evidence="3 4" key="1">
    <citation type="submission" date="2018-04" db="EMBL/GenBank/DDBJ databases">
        <title>Sphingobacterium cortibacter sp. nov.</title>
        <authorList>
            <person name="Li Y."/>
        </authorList>
    </citation>
    <scope>NUCLEOTIDE SEQUENCE [LARGE SCALE GENOMIC DNA]</scope>
    <source>
        <strain evidence="3 4">2c-3</strain>
    </source>
</reference>
<dbReference type="RefSeq" id="WP_116776570.1">
    <property type="nucleotide sequence ID" value="NZ_QDKG01000005.1"/>
</dbReference>
<dbReference type="GO" id="GO:0008253">
    <property type="term" value="F:5'-nucleotidase activity"/>
    <property type="evidence" value="ECO:0007669"/>
    <property type="project" value="InterPro"/>
</dbReference>
<dbReference type="GO" id="GO:0009264">
    <property type="term" value="P:deoxyribonucleotide catabolic process"/>
    <property type="evidence" value="ECO:0007669"/>
    <property type="project" value="InterPro"/>
</dbReference>
<dbReference type="EMBL" id="QDKG01000005">
    <property type="protein sequence ID" value="PVH24624.1"/>
    <property type="molecule type" value="Genomic_DNA"/>
</dbReference>
<dbReference type="Gene3D" id="3.40.50.1000">
    <property type="entry name" value="HAD superfamily/HAD-like"/>
    <property type="match status" value="1"/>
</dbReference>
<name>A0A2T8HGU1_9SPHI</name>
<evidence type="ECO:0000256" key="2">
    <source>
        <dbReference type="PIRSR" id="PIRSR610708-1"/>
    </source>
</evidence>
<keyword evidence="4" id="KW-1185">Reference proteome</keyword>
<evidence type="ECO:0000313" key="3">
    <source>
        <dbReference type="EMBL" id="PVH24624.1"/>
    </source>
</evidence>
<evidence type="ECO:0000256" key="1">
    <source>
        <dbReference type="ARBA" id="ARBA00009589"/>
    </source>
</evidence>
<evidence type="ECO:0008006" key="5">
    <source>
        <dbReference type="Google" id="ProtNLM"/>
    </source>
</evidence>
<dbReference type="InterPro" id="IPR010708">
    <property type="entry name" value="5'(3')-deoxyribonucleotidase"/>
</dbReference>
<dbReference type="InterPro" id="IPR036412">
    <property type="entry name" value="HAD-like_sf"/>
</dbReference>
<dbReference type="AlphaFoldDB" id="A0A2T8HGU1"/>
<comment type="caution">
    <text evidence="3">The sequence shown here is derived from an EMBL/GenBank/DDBJ whole genome shotgun (WGS) entry which is preliminary data.</text>
</comment>
<protein>
    <recommendedName>
        <fullName evidence="5">Nucleotidase</fullName>
    </recommendedName>
</protein>
<evidence type="ECO:0000313" key="4">
    <source>
        <dbReference type="Proteomes" id="UP000245627"/>
    </source>
</evidence>
<feature type="active site" description="Proton donor" evidence="2">
    <location>
        <position position="13"/>
    </location>
</feature>
<comment type="similarity">
    <text evidence="1">Belongs to the 5'(3')-deoxyribonucleotidase family.</text>
</comment>
<accession>A0A2T8HGU1</accession>
<gene>
    <name evidence="3" type="ORF">DC487_13925</name>
</gene>
<feature type="active site" description="Nucleophile" evidence="2">
    <location>
        <position position="11"/>
    </location>
</feature>
<organism evidence="3 4">
    <name type="scientific">Sphingobacterium corticibacter</name>
    <dbReference type="NCBI Taxonomy" id="2171749"/>
    <lineage>
        <taxon>Bacteria</taxon>
        <taxon>Pseudomonadati</taxon>
        <taxon>Bacteroidota</taxon>
        <taxon>Sphingobacteriia</taxon>
        <taxon>Sphingobacteriales</taxon>
        <taxon>Sphingobacteriaceae</taxon>
        <taxon>Sphingobacterium</taxon>
    </lineage>
</organism>
<dbReference type="SUPFAM" id="SSF56784">
    <property type="entry name" value="HAD-like"/>
    <property type="match status" value="1"/>
</dbReference>
<dbReference type="InterPro" id="IPR023214">
    <property type="entry name" value="HAD_sf"/>
</dbReference>
<dbReference type="Proteomes" id="UP000245627">
    <property type="component" value="Unassembled WGS sequence"/>
</dbReference>